<sequence length="256" mass="26822">MSEFVTFHDLKGASVFITGGGAGIGAALTEGFIEQGAKVAFVQRSDATGFVAEMQEKHGVSPLFIPCDISDVSALQAALEQAASAHGAISVLVNNAANDARHSLAQYTPEAWDNAMAVNLRPHFFTAQAVAAGMKALGGGSIINFSSISYMMGNAGYPGYVASKAAITGLTRGLARELGPDGIRVNTLLPGWVLTQKQLDMWATPEDLAAHLDRQCLKEHLAPRDIVDATLFLASRASRMMTSQAMVVDGGVVVTG</sequence>
<proteinExistence type="inferred from homology"/>
<evidence type="ECO:0000256" key="2">
    <source>
        <dbReference type="ARBA" id="ARBA00023002"/>
    </source>
</evidence>
<evidence type="ECO:0000313" key="4">
    <source>
        <dbReference type="EMBL" id="UTW10712.1"/>
    </source>
</evidence>
<evidence type="ECO:0000259" key="3">
    <source>
        <dbReference type="SMART" id="SM00822"/>
    </source>
</evidence>
<dbReference type="EMBL" id="CP073347">
    <property type="protein sequence ID" value="UTW10712.1"/>
    <property type="molecule type" value="Genomic_DNA"/>
</dbReference>
<dbReference type="Pfam" id="PF13561">
    <property type="entry name" value="adh_short_C2"/>
    <property type="match status" value="1"/>
</dbReference>
<dbReference type="Proteomes" id="UP001058461">
    <property type="component" value="Chromosome"/>
</dbReference>
<keyword evidence="2" id="KW-0560">Oxidoreductase</keyword>
<evidence type="ECO:0000256" key="1">
    <source>
        <dbReference type="ARBA" id="ARBA00006484"/>
    </source>
</evidence>
<keyword evidence="5" id="KW-1185">Reference proteome</keyword>
<dbReference type="SMART" id="SM00822">
    <property type="entry name" value="PKS_KR"/>
    <property type="match status" value="1"/>
</dbReference>
<feature type="domain" description="Ketoreductase" evidence="3">
    <location>
        <begin position="13"/>
        <end position="205"/>
    </location>
</feature>
<dbReference type="PRINTS" id="PR00081">
    <property type="entry name" value="GDHRDH"/>
</dbReference>
<reference evidence="4" key="1">
    <citation type="submission" date="2021-04" db="EMBL/GenBank/DDBJ databases">
        <title>Oceanospirillales bacteria with DddD are important DMSP degraders in coastal seawater.</title>
        <authorList>
            <person name="Liu J."/>
        </authorList>
    </citation>
    <scope>NUCLEOTIDE SEQUENCE</scope>
    <source>
        <strain evidence="4">D13-1</strain>
    </source>
</reference>
<dbReference type="InterPro" id="IPR057326">
    <property type="entry name" value="KR_dom"/>
</dbReference>
<dbReference type="CDD" id="cd05233">
    <property type="entry name" value="SDR_c"/>
    <property type="match status" value="1"/>
</dbReference>
<protein>
    <submittedName>
        <fullName evidence="4">SDR family oxidoreductase</fullName>
    </submittedName>
</protein>
<gene>
    <name evidence="4" type="ORF">KDW95_15630</name>
</gene>
<dbReference type="PROSITE" id="PS00061">
    <property type="entry name" value="ADH_SHORT"/>
    <property type="match status" value="1"/>
</dbReference>
<dbReference type="SUPFAM" id="SSF51735">
    <property type="entry name" value="NAD(P)-binding Rossmann-fold domains"/>
    <property type="match status" value="1"/>
</dbReference>
<dbReference type="RefSeq" id="WP_255852764.1">
    <property type="nucleotide sequence ID" value="NZ_CP073347.1"/>
</dbReference>
<organism evidence="4 5">
    <name type="scientific">Marinobacterium rhizophilum</name>
    <dbReference type="NCBI Taxonomy" id="420402"/>
    <lineage>
        <taxon>Bacteria</taxon>
        <taxon>Pseudomonadati</taxon>
        <taxon>Pseudomonadota</taxon>
        <taxon>Gammaproteobacteria</taxon>
        <taxon>Oceanospirillales</taxon>
        <taxon>Oceanospirillaceae</taxon>
        <taxon>Marinobacterium</taxon>
    </lineage>
</organism>
<dbReference type="InterPro" id="IPR020904">
    <property type="entry name" value="Sc_DH/Rdtase_CS"/>
</dbReference>
<dbReference type="InterPro" id="IPR036291">
    <property type="entry name" value="NAD(P)-bd_dom_sf"/>
</dbReference>
<dbReference type="PRINTS" id="PR00080">
    <property type="entry name" value="SDRFAMILY"/>
</dbReference>
<dbReference type="InterPro" id="IPR002347">
    <property type="entry name" value="SDR_fam"/>
</dbReference>
<evidence type="ECO:0000313" key="5">
    <source>
        <dbReference type="Proteomes" id="UP001058461"/>
    </source>
</evidence>
<name>A0ABY5HHE1_9GAMM</name>
<comment type="similarity">
    <text evidence="1">Belongs to the short-chain dehydrogenases/reductases (SDR) family.</text>
</comment>
<dbReference type="PANTHER" id="PTHR43639">
    <property type="entry name" value="OXIDOREDUCTASE, SHORT-CHAIN DEHYDROGENASE/REDUCTASE FAMILY (AFU_ORTHOLOGUE AFUA_5G02870)"/>
    <property type="match status" value="1"/>
</dbReference>
<dbReference type="Gene3D" id="3.40.50.720">
    <property type="entry name" value="NAD(P)-binding Rossmann-like Domain"/>
    <property type="match status" value="1"/>
</dbReference>
<dbReference type="PANTHER" id="PTHR43639:SF1">
    <property type="entry name" value="SHORT-CHAIN DEHYDROGENASE_REDUCTASE FAMILY PROTEIN"/>
    <property type="match status" value="1"/>
</dbReference>
<accession>A0ABY5HHE1</accession>